<evidence type="ECO:0000313" key="2">
    <source>
        <dbReference type="EMBL" id="MBL1082593.1"/>
    </source>
</evidence>
<dbReference type="EMBL" id="JAERRK010000004">
    <property type="protein sequence ID" value="MBL1082593.1"/>
    <property type="molecule type" value="Genomic_DNA"/>
</dbReference>
<keyword evidence="1" id="KW-0472">Membrane</keyword>
<keyword evidence="1" id="KW-1133">Transmembrane helix</keyword>
<reference evidence="2" key="1">
    <citation type="submission" date="2021-01" db="EMBL/GenBank/DDBJ databases">
        <title>WGS of actinomycetes isolated from Thailand.</title>
        <authorList>
            <person name="Thawai C."/>
        </authorList>
    </citation>
    <scope>NUCLEOTIDE SEQUENCE</scope>
    <source>
        <strain evidence="2">RCU-197</strain>
    </source>
</reference>
<dbReference type="Proteomes" id="UP000661858">
    <property type="component" value="Unassembled WGS sequence"/>
</dbReference>
<dbReference type="AlphaFoldDB" id="A0A937EGF7"/>
<gene>
    <name evidence="2" type="ORF">JK359_11480</name>
</gene>
<feature type="transmembrane region" description="Helical" evidence="1">
    <location>
        <begin position="15"/>
        <end position="39"/>
    </location>
</feature>
<accession>A0A937EGF7</accession>
<name>A0A937EGF7_9ACTN</name>
<evidence type="ECO:0000313" key="3">
    <source>
        <dbReference type="Proteomes" id="UP000661858"/>
    </source>
</evidence>
<keyword evidence="1" id="KW-0812">Transmembrane</keyword>
<protein>
    <submittedName>
        <fullName evidence="2">Uncharacterized protein</fullName>
    </submittedName>
</protein>
<keyword evidence="3" id="KW-1185">Reference proteome</keyword>
<proteinExistence type="predicted"/>
<dbReference type="RefSeq" id="WP_201834562.1">
    <property type="nucleotide sequence ID" value="NZ_JAERRK010000004.1"/>
</dbReference>
<sequence length="250" mass="26380">MNAEEQRPRLVGPELVGVLVVLTPVLFGTAAGVFLLAGYLLKTLAPAPAIAGDILTAGWVFAGATALVILAAAVVLLVVALRRPPEPAEDDRAEAGTGRPARPVGRVALRTVDFASFVAGGRRAHLREEWAAVLAGDPGNGVVLSPRRRTGYALGFLLAALRMRLSDLAAPLWTPVDWLLSAETRTHGFIALGVGAQVVYIQYADGVHVLVTEGWGWCAGCGVALRLFAGWLRRVRGIELATRHGGSSDR</sequence>
<evidence type="ECO:0000256" key="1">
    <source>
        <dbReference type="SAM" id="Phobius"/>
    </source>
</evidence>
<feature type="transmembrane region" description="Helical" evidence="1">
    <location>
        <begin position="59"/>
        <end position="81"/>
    </location>
</feature>
<organism evidence="2 3">
    <name type="scientific">Streptomyces actinomycinicus</name>
    <dbReference type="NCBI Taxonomy" id="1695166"/>
    <lineage>
        <taxon>Bacteria</taxon>
        <taxon>Bacillati</taxon>
        <taxon>Actinomycetota</taxon>
        <taxon>Actinomycetes</taxon>
        <taxon>Kitasatosporales</taxon>
        <taxon>Streptomycetaceae</taxon>
        <taxon>Streptomyces</taxon>
    </lineage>
</organism>
<comment type="caution">
    <text evidence="2">The sequence shown here is derived from an EMBL/GenBank/DDBJ whole genome shotgun (WGS) entry which is preliminary data.</text>
</comment>